<dbReference type="Gene3D" id="3.40.50.1820">
    <property type="entry name" value="alpha/beta hydrolase"/>
    <property type="match status" value="1"/>
</dbReference>
<dbReference type="AlphaFoldDB" id="A0A845AMX3"/>
<keyword evidence="2" id="KW-0645">Protease</keyword>
<feature type="domain" description="Peptidase S9 prolyl oligopeptidase catalytic" evidence="8">
    <location>
        <begin position="501"/>
        <end position="711"/>
    </location>
</feature>
<keyword evidence="3 7" id="KW-0732">Signal</keyword>
<dbReference type="FunFam" id="3.40.50.1820:FF:000028">
    <property type="entry name" value="S9 family peptidase"/>
    <property type="match status" value="1"/>
</dbReference>
<feature type="chain" id="PRO_5044663548" evidence="7">
    <location>
        <begin position="25"/>
        <end position="714"/>
    </location>
</feature>
<dbReference type="PANTHER" id="PTHR42776:SF13">
    <property type="entry name" value="DIPEPTIDYL-PEPTIDASE 5"/>
    <property type="match status" value="1"/>
</dbReference>
<evidence type="ECO:0000256" key="3">
    <source>
        <dbReference type="ARBA" id="ARBA00022729"/>
    </source>
</evidence>
<dbReference type="Proteomes" id="UP000446786">
    <property type="component" value="Unassembled WGS sequence"/>
</dbReference>
<name>A0A845AMX3_9SPHN</name>
<evidence type="ECO:0000256" key="6">
    <source>
        <dbReference type="SAM" id="MobiDB-lite"/>
    </source>
</evidence>
<evidence type="ECO:0000259" key="8">
    <source>
        <dbReference type="Pfam" id="PF00326"/>
    </source>
</evidence>
<dbReference type="EMBL" id="WTYE01000001">
    <property type="protein sequence ID" value="MXP33724.1"/>
    <property type="molecule type" value="Genomic_DNA"/>
</dbReference>
<feature type="region of interest" description="Disordered" evidence="6">
    <location>
        <begin position="231"/>
        <end position="250"/>
    </location>
</feature>
<comment type="caution">
    <text evidence="9">The sequence shown here is derived from an EMBL/GenBank/DDBJ whole genome shotgun (WGS) entry which is preliminary data.</text>
</comment>
<dbReference type="GO" id="GO:0004252">
    <property type="term" value="F:serine-type endopeptidase activity"/>
    <property type="evidence" value="ECO:0007669"/>
    <property type="project" value="TreeGrafter"/>
</dbReference>
<dbReference type="InterPro" id="IPR029058">
    <property type="entry name" value="AB_hydrolase_fold"/>
</dbReference>
<keyword evidence="4" id="KW-0378">Hydrolase</keyword>
<dbReference type="PANTHER" id="PTHR42776">
    <property type="entry name" value="SERINE PEPTIDASE S9 FAMILY MEMBER"/>
    <property type="match status" value="1"/>
</dbReference>
<reference evidence="9 11" key="1">
    <citation type="submission" date="2019-12" db="EMBL/GenBank/DDBJ databases">
        <title>Genomic-based taxomic classification of the family Erythrobacteraceae.</title>
        <authorList>
            <person name="Xu L."/>
        </authorList>
    </citation>
    <scope>NUCLEOTIDE SEQUENCE [LARGE SCALE GENOMIC DNA]</scope>
    <source>
        <strain evidence="9 11">JCM 16677</strain>
    </source>
</reference>
<sequence length="714" mass="77102">MIKHIGTAALAACLAATASTTIVAQEPGSAPAMTARDLITTPRLGGPTTTKAGTFTVYAVTTTNEDTLERSTDLYLRSLTDLDAKPVKLDLRGSAFAAAFGADDFLYFLSDRPAEGSDDDSGSVQVWRAALEADGNVTGPMQVTNLGTDIVGFKLSPTGENIAVWAEIARECPRFGCDGDGQAHLPGPGNGRLYDAIEGFVRHWDKWETSGTFSRVFVFGLEDGVAVGDGEALDGPASSEGALTGDTPTKPFGGGEDVAWAADGSSVYFVARRSDANEPTSTNLDIYRAGLAGAAPVNITAGNAATDTSPAPSPDGKFLAWLAMERPGYESDKLTIMLRDLASGDTRALTQGFDRSFHSLSWTPDSKWIVAAAQDVLDTPAFRIDPTSGAIEKLDLMAGNEAHLGNIQPLSGGRLLFTRDSIGAPPELFLSKNWKQAKPISQAASRQVGGLASIVTTRFNFEGAQGDTVWGQITKLEGKEGPMPAILYIHGGPQGSFNDGWSSRWNPRVLASQGYAVISVDFHGSTGYGQAFTDSINRDWGGKPLEDLHKGLAAALAQDSQIDGSRACAMGASYGGYMVNWIAGRWPDRFKCLVQHDGLFDMRSFYYTTEELWFPRWDFGGSYAEARDEYERWNPVNHVDQWKTPMLVITGEKDFRVPYTQGIASFTALQERGIPAKLLVFPEENHWVLGAKNSLQWHETVFAWLDRWLGDDAE</sequence>
<evidence type="ECO:0000313" key="9">
    <source>
        <dbReference type="EMBL" id="MXP30964.1"/>
    </source>
</evidence>
<proteinExistence type="inferred from homology"/>
<dbReference type="EMBL" id="WTYE01000001">
    <property type="protein sequence ID" value="MXP30964.1"/>
    <property type="molecule type" value="Genomic_DNA"/>
</dbReference>
<dbReference type="Gene3D" id="2.120.10.30">
    <property type="entry name" value="TolB, C-terminal domain"/>
    <property type="match status" value="1"/>
</dbReference>
<evidence type="ECO:0000313" key="11">
    <source>
        <dbReference type="Proteomes" id="UP000446786"/>
    </source>
</evidence>
<gene>
    <name evidence="9" type="ORF">GRI94_03900</name>
    <name evidence="10" type="ORF">GRI94_17990</name>
</gene>
<dbReference type="Pfam" id="PF07676">
    <property type="entry name" value="PD40"/>
    <property type="match status" value="2"/>
</dbReference>
<evidence type="ECO:0000256" key="1">
    <source>
        <dbReference type="ARBA" id="ARBA00010040"/>
    </source>
</evidence>
<dbReference type="InterPro" id="IPR011042">
    <property type="entry name" value="6-blade_b-propeller_TolB-like"/>
</dbReference>
<dbReference type="SUPFAM" id="SSF82171">
    <property type="entry name" value="DPP6 N-terminal domain-like"/>
    <property type="match status" value="1"/>
</dbReference>
<comment type="similarity">
    <text evidence="1">Belongs to the peptidase S9C family.</text>
</comment>
<evidence type="ECO:0000256" key="4">
    <source>
        <dbReference type="ARBA" id="ARBA00022801"/>
    </source>
</evidence>
<dbReference type="OrthoDB" id="1094230at2"/>
<evidence type="ECO:0000256" key="5">
    <source>
        <dbReference type="ARBA" id="ARBA00022825"/>
    </source>
</evidence>
<keyword evidence="11" id="KW-1185">Reference proteome</keyword>
<dbReference type="InterPro" id="IPR011659">
    <property type="entry name" value="WD40"/>
</dbReference>
<dbReference type="GO" id="GO:0006508">
    <property type="term" value="P:proteolysis"/>
    <property type="evidence" value="ECO:0007669"/>
    <property type="project" value="UniProtKB-KW"/>
</dbReference>
<dbReference type="SUPFAM" id="SSF53474">
    <property type="entry name" value="alpha/beta-Hydrolases"/>
    <property type="match status" value="1"/>
</dbReference>
<protein>
    <submittedName>
        <fullName evidence="9">Prolyl oligopeptidase family serine peptidase</fullName>
    </submittedName>
</protein>
<dbReference type="RefSeq" id="WP_160778453.1">
    <property type="nucleotide sequence ID" value="NZ_BAAAZF010000001.1"/>
</dbReference>
<dbReference type="Pfam" id="PF00326">
    <property type="entry name" value="Peptidase_S9"/>
    <property type="match status" value="1"/>
</dbReference>
<organism evidence="9 11">
    <name type="scientific">Parerythrobacter jejuensis</name>
    <dbReference type="NCBI Taxonomy" id="795812"/>
    <lineage>
        <taxon>Bacteria</taxon>
        <taxon>Pseudomonadati</taxon>
        <taxon>Pseudomonadota</taxon>
        <taxon>Alphaproteobacteria</taxon>
        <taxon>Sphingomonadales</taxon>
        <taxon>Erythrobacteraceae</taxon>
        <taxon>Parerythrobacter</taxon>
    </lineage>
</organism>
<evidence type="ECO:0000313" key="10">
    <source>
        <dbReference type="EMBL" id="MXP33724.1"/>
    </source>
</evidence>
<evidence type="ECO:0000256" key="7">
    <source>
        <dbReference type="SAM" id="SignalP"/>
    </source>
</evidence>
<keyword evidence="5" id="KW-0720">Serine protease</keyword>
<accession>A0A845AMX3</accession>
<evidence type="ECO:0000256" key="2">
    <source>
        <dbReference type="ARBA" id="ARBA00022670"/>
    </source>
</evidence>
<feature type="signal peptide" evidence="7">
    <location>
        <begin position="1"/>
        <end position="24"/>
    </location>
</feature>
<dbReference type="InterPro" id="IPR001375">
    <property type="entry name" value="Peptidase_S9_cat"/>
</dbReference>